<organism evidence="2 3">
    <name type="scientific">Monosporascus cannonballus</name>
    <dbReference type="NCBI Taxonomy" id="155416"/>
    <lineage>
        <taxon>Eukaryota</taxon>
        <taxon>Fungi</taxon>
        <taxon>Dikarya</taxon>
        <taxon>Ascomycota</taxon>
        <taxon>Pezizomycotina</taxon>
        <taxon>Sordariomycetes</taxon>
        <taxon>Xylariomycetidae</taxon>
        <taxon>Xylariales</taxon>
        <taxon>Xylariales incertae sedis</taxon>
        <taxon>Monosporascus</taxon>
    </lineage>
</organism>
<evidence type="ECO:0008006" key="4">
    <source>
        <dbReference type="Google" id="ProtNLM"/>
    </source>
</evidence>
<feature type="region of interest" description="Disordered" evidence="1">
    <location>
        <begin position="330"/>
        <end position="349"/>
    </location>
</feature>
<reference evidence="2 3" key="1">
    <citation type="submission" date="2018-06" db="EMBL/GenBank/DDBJ databases">
        <title>Complete Genomes of Monosporascus.</title>
        <authorList>
            <person name="Robinson A.J."/>
            <person name="Natvig D.O."/>
        </authorList>
    </citation>
    <scope>NUCLEOTIDE SEQUENCE [LARGE SCALE GENOMIC DNA]</scope>
    <source>
        <strain evidence="2 3">CBS 609.92</strain>
    </source>
</reference>
<sequence length="349" mass="39075">MSWPSLIDAFFDDERDAPYAQCGEMARTIIGKNFEVKSAKNQGQLSYNFMGATAVPKFILSFRLEAGRIDPDVLKLAKEIHGSLVPDTKFCGHAQTPAGKPLFVYKMSSLPGKDFWSIAGPDFHLDGGVVAKRIAMVKSLARCFARAYLKPQTVHAAVRKKGEEDALRRVAIMRKLLPEISAVLDELEGNIPILFGPFYRLVRTHADLSGASIRPFAVDLPSPFLAGGAGGWWLTGKDGNSKEKDDAWREYPRRSELEEAFWAEFFVAARVADHAPERRTRRWHAEVAGKLAIIIRFGFDRRADGSVFDRPLQENKDLLRAWFGNHKVEKGEGEESSGVEYITETDEDE</sequence>
<protein>
    <recommendedName>
        <fullName evidence="4">Aminoglycoside phosphotransferase domain-containing protein</fullName>
    </recommendedName>
</protein>
<keyword evidence="3" id="KW-1185">Reference proteome</keyword>
<dbReference type="Proteomes" id="UP000294003">
    <property type="component" value="Unassembled WGS sequence"/>
</dbReference>
<feature type="compositionally biased region" description="Acidic residues" evidence="1">
    <location>
        <begin position="334"/>
        <end position="349"/>
    </location>
</feature>
<comment type="caution">
    <text evidence="2">The sequence shown here is derived from an EMBL/GenBank/DDBJ whole genome shotgun (WGS) entry which is preliminary data.</text>
</comment>
<proteinExistence type="predicted"/>
<dbReference type="EMBL" id="QJNS01000016">
    <property type="protein sequence ID" value="RYO93765.1"/>
    <property type="molecule type" value="Genomic_DNA"/>
</dbReference>
<evidence type="ECO:0000313" key="3">
    <source>
        <dbReference type="Proteomes" id="UP000294003"/>
    </source>
</evidence>
<gene>
    <name evidence="2" type="ORF">DL762_000970</name>
</gene>
<evidence type="ECO:0000313" key="2">
    <source>
        <dbReference type="EMBL" id="RYO93765.1"/>
    </source>
</evidence>
<name>A0ABY0HIE1_9PEZI</name>
<accession>A0ABY0HIE1</accession>
<evidence type="ECO:0000256" key="1">
    <source>
        <dbReference type="SAM" id="MobiDB-lite"/>
    </source>
</evidence>